<protein>
    <submittedName>
        <fullName evidence="1">Uncharacterized protein</fullName>
    </submittedName>
</protein>
<evidence type="ECO:0000313" key="1">
    <source>
        <dbReference type="EMBL" id="KAH0628646.1"/>
    </source>
</evidence>
<reference evidence="1 2" key="1">
    <citation type="journal article" date="2022" name="Gigascience">
        <title>A chromosome-level genome assembly and annotation of the desert horned lizard, Phrynosoma platyrhinos, provides insight into chromosomal rearrangements among reptiles.</title>
        <authorList>
            <person name="Koochekian N."/>
            <person name="Ascanio A."/>
            <person name="Farleigh K."/>
            <person name="Card D.C."/>
            <person name="Schield D.R."/>
            <person name="Castoe T.A."/>
            <person name="Jezkova T."/>
        </authorList>
    </citation>
    <scope>NUCLEOTIDE SEQUENCE [LARGE SCALE GENOMIC DNA]</scope>
    <source>
        <strain evidence="1">NK-2021</strain>
    </source>
</reference>
<proteinExistence type="predicted"/>
<dbReference type="EMBL" id="JAIPUX010000439">
    <property type="protein sequence ID" value="KAH0628646.1"/>
    <property type="molecule type" value="Genomic_DNA"/>
</dbReference>
<sequence>MKFKRTQKESLWMRKGMYPPQSGYLDMNLNYHQGYNIAEARNIHALAGMHENFASSQPFPNNQNYSSDHQLYGNPQNFYQIVSSEDASFFGKTPGASYSQQALGYINQQKMNFYHGFSAGMEYTTVKTEDGYPFPNVSATEAVAFPSTSALQQYQSPLQTQGAQSNCTP</sequence>
<name>A0ABQ7TGF7_PHRPL</name>
<evidence type="ECO:0000313" key="2">
    <source>
        <dbReference type="Proteomes" id="UP000826234"/>
    </source>
</evidence>
<comment type="caution">
    <text evidence="1">The sequence shown here is derived from an EMBL/GenBank/DDBJ whole genome shotgun (WGS) entry which is preliminary data.</text>
</comment>
<accession>A0ABQ7TGF7</accession>
<dbReference type="Proteomes" id="UP000826234">
    <property type="component" value="Unassembled WGS sequence"/>
</dbReference>
<gene>
    <name evidence="1" type="ORF">JD844_010028</name>
</gene>
<keyword evidence="2" id="KW-1185">Reference proteome</keyword>
<organism evidence="1 2">
    <name type="scientific">Phrynosoma platyrhinos</name>
    <name type="common">Desert horned lizard</name>
    <dbReference type="NCBI Taxonomy" id="52577"/>
    <lineage>
        <taxon>Eukaryota</taxon>
        <taxon>Metazoa</taxon>
        <taxon>Chordata</taxon>
        <taxon>Craniata</taxon>
        <taxon>Vertebrata</taxon>
        <taxon>Euteleostomi</taxon>
        <taxon>Lepidosauria</taxon>
        <taxon>Squamata</taxon>
        <taxon>Bifurcata</taxon>
        <taxon>Unidentata</taxon>
        <taxon>Episquamata</taxon>
        <taxon>Toxicofera</taxon>
        <taxon>Iguania</taxon>
        <taxon>Phrynosomatidae</taxon>
        <taxon>Phrynosomatinae</taxon>
        <taxon>Phrynosoma</taxon>
    </lineage>
</organism>